<proteinExistence type="predicted"/>
<protein>
    <submittedName>
        <fullName evidence="1">Uncharacterized protein</fullName>
    </submittedName>
</protein>
<organism evidence="1 2">
    <name type="scientific">Kipferlia bialata</name>
    <dbReference type="NCBI Taxonomy" id="797122"/>
    <lineage>
        <taxon>Eukaryota</taxon>
        <taxon>Metamonada</taxon>
        <taxon>Carpediemonas-like organisms</taxon>
        <taxon>Kipferlia</taxon>
    </lineage>
</organism>
<reference evidence="1 2" key="1">
    <citation type="journal article" date="2018" name="PLoS ONE">
        <title>The draft genome of Kipferlia bialata reveals reductive genome evolution in fornicate parasites.</title>
        <authorList>
            <person name="Tanifuji G."/>
            <person name="Takabayashi S."/>
            <person name="Kume K."/>
            <person name="Takagi M."/>
            <person name="Nakayama T."/>
            <person name="Kamikawa R."/>
            <person name="Inagaki Y."/>
            <person name="Hashimoto T."/>
        </authorList>
    </citation>
    <scope>NUCLEOTIDE SEQUENCE [LARGE SCALE GENOMIC DNA]</scope>
    <source>
        <strain evidence="1">NY0173</strain>
    </source>
</reference>
<gene>
    <name evidence="1" type="ORF">KIPB_013452</name>
</gene>
<feature type="non-terminal residue" evidence="1">
    <location>
        <position position="1"/>
    </location>
</feature>
<keyword evidence="2" id="KW-1185">Reference proteome</keyword>
<dbReference type="OrthoDB" id="27214at2759"/>
<dbReference type="PANTHER" id="PTHR37049">
    <property type="entry name" value="PEPTIDASE S41 FAMILY PROTEIN"/>
    <property type="match status" value="1"/>
</dbReference>
<comment type="caution">
    <text evidence="1">The sequence shown here is derived from an EMBL/GenBank/DDBJ whole genome shotgun (WGS) entry which is preliminary data.</text>
</comment>
<sequence>SEMASELRGPRGDAHLSEAETLLGAEASEFSRVYYSANVELYAYTPEIDNGRRTFVLVIPTFSPNDVMDYAVSVTEALDLAKEHRCSHLIVSVISNGGGYVSLGYLTLHALQPNTFPEYGDYSIRHNTITDHLLHKSFETIDRYHLLTWAEYPADTWYYPGDEYSFEDTLNNDVEFSHTYSSR</sequence>
<dbReference type="Proteomes" id="UP000265618">
    <property type="component" value="Unassembled WGS sequence"/>
</dbReference>
<dbReference type="AlphaFoldDB" id="A0A9K3D816"/>
<evidence type="ECO:0000313" key="1">
    <source>
        <dbReference type="EMBL" id="GIQ90601.1"/>
    </source>
</evidence>
<evidence type="ECO:0000313" key="2">
    <source>
        <dbReference type="Proteomes" id="UP000265618"/>
    </source>
</evidence>
<dbReference type="EMBL" id="BDIP01006395">
    <property type="protein sequence ID" value="GIQ90601.1"/>
    <property type="molecule type" value="Genomic_DNA"/>
</dbReference>
<name>A0A9K3D816_9EUKA</name>
<accession>A0A9K3D816</accession>
<dbReference type="InterPro" id="IPR052766">
    <property type="entry name" value="S41A_metabolite_peptidase"/>
</dbReference>
<dbReference type="PANTHER" id="PTHR37049:SF4">
    <property type="entry name" value="RHODANESE DOMAIN-CONTAINING PROTEIN"/>
    <property type="match status" value="1"/>
</dbReference>